<dbReference type="OrthoDB" id="5832892at2759"/>
<dbReference type="EMBL" id="KN716191">
    <property type="protein sequence ID" value="KJH51096.1"/>
    <property type="molecule type" value="Genomic_DNA"/>
</dbReference>
<organism evidence="1 2">
    <name type="scientific">Dictyocaulus viviparus</name>
    <name type="common">Bovine lungworm</name>
    <dbReference type="NCBI Taxonomy" id="29172"/>
    <lineage>
        <taxon>Eukaryota</taxon>
        <taxon>Metazoa</taxon>
        <taxon>Ecdysozoa</taxon>
        <taxon>Nematoda</taxon>
        <taxon>Chromadorea</taxon>
        <taxon>Rhabditida</taxon>
        <taxon>Rhabditina</taxon>
        <taxon>Rhabditomorpha</taxon>
        <taxon>Strongyloidea</taxon>
        <taxon>Metastrongylidae</taxon>
        <taxon>Dictyocaulus</taxon>
    </lineage>
</organism>
<sequence>MRHGLTSEECPPAAVGCRIKVLSNKIVWYPVSKMYDRNQMVCVYPLEYEGTAGCVPKPSGDIRCWCHNVSDCNDEITSAQLLDAFLTSNTKKMQAIVKRLETGKRVDYDVIDDESDC</sequence>
<evidence type="ECO:0000313" key="2">
    <source>
        <dbReference type="Proteomes" id="UP000053766"/>
    </source>
</evidence>
<dbReference type="Proteomes" id="UP000053766">
    <property type="component" value="Unassembled WGS sequence"/>
</dbReference>
<protein>
    <submittedName>
        <fullName evidence="1">Uncharacterized protein</fullName>
    </submittedName>
</protein>
<name>A0A0D8Y926_DICVI</name>
<dbReference type="AlphaFoldDB" id="A0A0D8Y926"/>
<gene>
    <name evidence="1" type="ORF">DICVIV_02763</name>
</gene>
<reference evidence="1 2" key="1">
    <citation type="submission" date="2013-11" db="EMBL/GenBank/DDBJ databases">
        <title>Draft genome of the bovine lungworm Dictyocaulus viviparus.</title>
        <authorList>
            <person name="Mitreva M."/>
        </authorList>
    </citation>
    <scope>NUCLEOTIDE SEQUENCE [LARGE SCALE GENOMIC DNA]</scope>
    <source>
        <strain evidence="1 2">HannoverDv2000</strain>
    </source>
</reference>
<keyword evidence="2" id="KW-1185">Reference proteome</keyword>
<accession>A0A0D8Y926</accession>
<evidence type="ECO:0000313" key="1">
    <source>
        <dbReference type="EMBL" id="KJH51096.1"/>
    </source>
</evidence>
<reference evidence="2" key="2">
    <citation type="journal article" date="2016" name="Sci. Rep.">
        <title>Dictyocaulus viviparus genome, variome and transcriptome elucidate lungworm biology and support future intervention.</title>
        <authorList>
            <person name="McNulty S.N."/>
            <person name="Strube C."/>
            <person name="Rosa B.A."/>
            <person name="Martin J.C."/>
            <person name="Tyagi R."/>
            <person name="Choi Y.J."/>
            <person name="Wang Q."/>
            <person name="Hallsworth Pepin K."/>
            <person name="Zhang X."/>
            <person name="Ozersky P."/>
            <person name="Wilson R.K."/>
            <person name="Sternberg P.W."/>
            <person name="Gasser R.B."/>
            <person name="Mitreva M."/>
        </authorList>
    </citation>
    <scope>NUCLEOTIDE SEQUENCE [LARGE SCALE GENOMIC DNA]</scope>
    <source>
        <strain evidence="2">HannoverDv2000</strain>
    </source>
</reference>
<proteinExistence type="predicted"/>